<dbReference type="Proteomes" id="UP001172645">
    <property type="component" value="Unassembled WGS sequence"/>
</dbReference>
<organism evidence="1 2">
    <name type="scientific">Rhizobium mayense</name>
    <dbReference type="NCBI Taxonomy" id="1312184"/>
    <lineage>
        <taxon>Bacteria</taxon>
        <taxon>Pseudomonadati</taxon>
        <taxon>Pseudomonadota</taxon>
        <taxon>Alphaproteobacteria</taxon>
        <taxon>Hyphomicrobiales</taxon>
        <taxon>Rhizobiaceae</taxon>
        <taxon>Rhizobium/Agrobacterium group</taxon>
        <taxon>Rhizobium</taxon>
    </lineage>
</organism>
<keyword evidence="2" id="KW-1185">Reference proteome</keyword>
<proteinExistence type="predicted"/>
<name>A0ABT7K5T8_9HYPH</name>
<evidence type="ECO:0000313" key="1">
    <source>
        <dbReference type="EMBL" id="MDL2403978.1"/>
    </source>
</evidence>
<sequence length="442" mass="49137">MAVPSAARLLHELQRSNAHQRYRVVGDTVVRAAIEHARRYIDTGIEYGIPIDQCERIFSLVADDLSRGLDEPLGFAGGVRLPSPYDTWIWTNNRSTAEVGHAHAELVRLNYGGELVDPSDEEVEYIRSAAGLLRQVMPESSYNALRHVQVVAVFANGGAWKRTASSSEFRLTGTIFLSRRFLKNIWWTAEHLLHEALHQQLYDLRHTHSILQPGYDFVSSPKVHSPWNTPPGNQWDLHRTMAAYHVYVYLAIFGSVVEALEEPSEFGPRDAMGVAISGSVKAAQRARYLYEQLRSVGWSQLGEAGRRFVDILAIALDDVEKSPAPTGARLHLLIDRYRKEANLIESVPSRMMDHCEALNRIAEDEVKCTNRILTDLGLGNSATIAYLAGECVDNFPAVRRAIAMSLLGASTDGYTLATPQAEAMVNEMVERSSSALTPILTS</sequence>
<evidence type="ECO:0000313" key="2">
    <source>
        <dbReference type="Proteomes" id="UP001172645"/>
    </source>
</evidence>
<gene>
    <name evidence="1" type="ORF">PY649_34575</name>
</gene>
<protein>
    <submittedName>
        <fullName evidence="1">HEXXH motif-containing putative peptide modification protein</fullName>
    </submittedName>
</protein>
<comment type="caution">
    <text evidence="1">The sequence shown here is derived from an EMBL/GenBank/DDBJ whole genome shotgun (WGS) entry which is preliminary data.</text>
</comment>
<accession>A0ABT7K5T8</accession>
<dbReference type="EMBL" id="JARFYM010000082">
    <property type="protein sequence ID" value="MDL2403978.1"/>
    <property type="molecule type" value="Genomic_DNA"/>
</dbReference>
<reference evidence="1" key="1">
    <citation type="submission" date="2023-06" db="EMBL/GenBank/DDBJ databases">
        <title>Phylogenetic Diversity of Rhizobium strains.</title>
        <authorList>
            <person name="Moura F.T."/>
            <person name="Helene L.C.F."/>
            <person name="Hungria M."/>
        </authorList>
    </citation>
    <scope>NUCLEOTIDE SEQUENCE</scope>
    <source>
        <strain evidence="1">CCGE526</strain>
    </source>
</reference>
<dbReference type="RefSeq" id="WP_285873552.1">
    <property type="nucleotide sequence ID" value="NZ_JARFYM010000082.1"/>
</dbReference>
<dbReference type="NCBIfam" id="TIGR04267">
    <property type="entry name" value="mod_HExxH"/>
    <property type="match status" value="1"/>
</dbReference>
<dbReference type="InterPro" id="IPR026337">
    <property type="entry name" value="AKG_HExxH"/>
</dbReference>